<reference evidence="2 3" key="1">
    <citation type="submission" date="2019-02" db="EMBL/GenBank/DDBJ databases">
        <title>Deep-cultivation of Planctomycetes and their phenomic and genomic characterization uncovers novel biology.</title>
        <authorList>
            <person name="Wiegand S."/>
            <person name="Jogler M."/>
            <person name="Boedeker C."/>
            <person name="Pinto D."/>
            <person name="Vollmers J."/>
            <person name="Rivas-Marin E."/>
            <person name="Kohn T."/>
            <person name="Peeters S.H."/>
            <person name="Heuer A."/>
            <person name="Rast P."/>
            <person name="Oberbeckmann S."/>
            <person name="Bunk B."/>
            <person name="Jeske O."/>
            <person name="Meyerdierks A."/>
            <person name="Storesund J.E."/>
            <person name="Kallscheuer N."/>
            <person name="Luecker S."/>
            <person name="Lage O.M."/>
            <person name="Pohl T."/>
            <person name="Merkel B.J."/>
            <person name="Hornburger P."/>
            <person name="Mueller R.-W."/>
            <person name="Bruemmer F."/>
            <person name="Labrenz M."/>
            <person name="Spormann A.M."/>
            <person name="Op Den Camp H."/>
            <person name="Overmann J."/>
            <person name="Amann R."/>
            <person name="Jetten M.S.M."/>
            <person name="Mascher T."/>
            <person name="Medema M.H."/>
            <person name="Devos D.P."/>
            <person name="Kaster A.-K."/>
            <person name="Ovreas L."/>
            <person name="Rohde M."/>
            <person name="Galperin M.Y."/>
            <person name="Jogler C."/>
        </authorList>
    </citation>
    <scope>NUCLEOTIDE SEQUENCE [LARGE SCALE GENOMIC DNA]</scope>
    <source>
        <strain evidence="2 3">Pla100</strain>
    </source>
</reference>
<feature type="compositionally biased region" description="Basic and acidic residues" evidence="1">
    <location>
        <begin position="40"/>
        <end position="56"/>
    </location>
</feature>
<gene>
    <name evidence="2" type="ORF">Pla100_48570</name>
</gene>
<protein>
    <recommendedName>
        <fullName evidence="4">Chromosome partition protein Smc</fullName>
    </recommendedName>
</protein>
<evidence type="ECO:0008006" key="4">
    <source>
        <dbReference type="Google" id="ProtNLM"/>
    </source>
</evidence>
<feature type="region of interest" description="Disordered" evidence="1">
    <location>
        <begin position="40"/>
        <end position="66"/>
    </location>
</feature>
<evidence type="ECO:0000313" key="2">
    <source>
        <dbReference type="EMBL" id="TWT91819.1"/>
    </source>
</evidence>
<evidence type="ECO:0000256" key="1">
    <source>
        <dbReference type="SAM" id="MobiDB-lite"/>
    </source>
</evidence>
<dbReference type="EMBL" id="SJPM01000013">
    <property type="protein sequence ID" value="TWT91819.1"/>
    <property type="molecule type" value="Genomic_DNA"/>
</dbReference>
<accession>A0A5C5ZX54</accession>
<dbReference type="RefSeq" id="WP_146580741.1">
    <property type="nucleotide sequence ID" value="NZ_SJPM01000013.1"/>
</dbReference>
<evidence type="ECO:0000313" key="3">
    <source>
        <dbReference type="Proteomes" id="UP000316213"/>
    </source>
</evidence>
<keyword evidence="3" id="KW-1185">Reference proteome</keyword>
<name>A0A5C5ZX54_9BACT</name>
<dbReference type="InterPro" id="IPR025516">
    <property type="entry name" value="DUF4404"/>
</dbReference>
<comment type="caution">
    <text evidence="2">The sequence shown here is derived from an EMBL/GenBank/DDBJ whole genome shotgun (WGS) entry which is preliminary data.</text>
</comment>
<dbReference type="Pfam" id="PF14357">
    <property type="entry name" value="DUF4404"/>
    <property type="match status" value="1"/>
</dbReference>
<sequence length="85" mass="9515">MRTQLEETLHHLHQQLSEIDTLQPDEKARLQAAVHEIQESLDREEVSSHSLAERLSEATSQFSEAHPSLANSVGRVADMLAQMGI</sequence>
<proteinExistence type="predicted"/>
<organism evidence="2 3">
    <name type="scientific">Neorhodopirellula pilleata</name>
    <dbReference type="NCBI Taxonomy" id="2714738"/>
    <lineage>
        <taxon>Bacteria</taxon>
        <taxon>Pseudomonadati</taxon>
        <taxon>Planctomycetota</taxon>
        <taxon>Planctomycetia</taxon>
        <taxon>Pirellulales</taxon>
        <taxon>Pirellulaceae</taxon>
        <taxon>Neorhodopirellula</taxon>
    </lineage>
</organism>
<dbReference type="Proteomes" id="UP000316213">
    <property type="component" value="Unassembled WGS sequence"/>
</dbReference>
<dbReference type="OrthoDB" id="281328at2"/>
<dbReference type="AlphaFoldDB" id="A0A5C5ZX54"/>